<keyword evidence="2" id="KW-0235">DNA replication</keyword>
<accession>A0ABP0GG18</accession>
<evidence type="ECO:0000313" key="6">
    <source>
        <dbReference type="Proteomes" id="UP001642483"/>
    </source>
</evidence>
<feature type="region of interest" description="Disordered" evidence="3">
    <location>
        <begin position="160"/>
        <end position="205"/>
    </location>
</feature>
<gene>
    <name evidence="5" type="ORF">CVLEPA_LOCUS23308</name>
</gene>
<comment type="caution">
    <text evidence="5">The sequence shown here is derived from an EMBL/GenBank/DDBJ whole genome shotgun (WGS) entry which is preliminary data.</text>
</comment>
<comment type="subunit">
    <text evidence="2">Component of the origin recognition complex (ORC).</text>
</comment>
<proteinExistence type="inferred from homology"/>
<organism evidence="5 6">
    <name type="scientific">Clavelina lepadiformis</name>
    <name type="common">Light-bulb sea squirt</name>
    <name type="synonym">Ascidia lepadiformis</name>
    <dbReference type="NCBI Taxonomy" id="159417"/>
    <lineage>
        <taxon>Eukaryota</taxon>
        <taxon>Metazoa</taxon>
        <taxon>Chordata</taxon>
        <taxon>Tunicata</taxon>
        <taxon>Ascidiacea</taxon>
        <taxon>Aplousobranchia</taxon>
        <taxon>Clavelinidae</taxon>
        <taxon>Clavelina</taxon>
    </lineage>
</organism>
<comment type="similarity">
    <text evidence="2">Belongs to the ORC2 family.</text>
</comment>
<dbReference type="Proteomes" id="UP001642483">
    <property type="component" value="Unassembled WGS sequence"/>
</dbReference>
<evidence type="ECO:0000256" key="1">
    <source>
        <dbReference type="ARBA" id="ARBA00019080"/>
    </source>
</evidence>
<comment type="function">
    <text evidence="2">Component of the origin recognition complex (ORC) that binds origins of replication. DNA-binding is ATP-dependent. ORC is required to assemble the pre-replication complex necessary to initiate DNA replication.</text>
</comment>
<dbReference type="Pfam" id="PF04084">
    <property type="entry name" value="RecA-like_ORC2"/>
    <property type="match status" value="1"/>
</dbReference>
<evidence type="ECO:0000256" key="3">
    <source>
        <dbReference type="SAM" id="MobiDB-lite"/>
    </source>
</evidence>
<comment type="subcellular location">
    <subcellularLocation>
        <location evidence="2">Nucleus</location>
    </subcellularLocation>
</comment>
<feature type="region of interest" description="Disordered" evidence="3">
    <location>
        <begin position="44"/>
        <end position="75"/>
    </location>
</feature>
<keyword evidence="2" id="KW-0539">Nucleus</keyword>
<dbReference type="PANTHER" id="PTHR14052">
    <property type="entry name" value="ORIGIN RECOGNITION COMPLEX SUBUNIT 2"/>
    <property type="match status" value="1"/>
</dbReference>
<dbReference type="PANTHER" id="PTHR14052:SF0">
    <property type="entry name" value="ORIGIN RECOGNITION COMPLEX SUBUNIT 2"/>
    <property type="match status" value="1"/>
</dbReference>
<protein>
    <recommendedName>
        <fullName evidence="1 2">Origin recognition complex subunit 2</fullName>
    </recommendedName>
</protein>
<dbReference type="EMBL" id="CAWYQH010000119">
    <property type="protein sequence ID" value="CAK8690728.1"/>
    <property type="molecule type" value="Genomic_DNA"/>
</dbReference>
<keyword evidence="6" id="KW-1185">Reference proteome</keyword>
<dbReference type="InterPro" id="IPR007220">
    <property type="entry name" value="ORC2"/>
</dbReference>
<sequence>MATVPIVYVANEDVGTLIKGIVAKKKRGNVRKSANQLAKAFAETKEDAYSLTSKPPKKKNEQNTGTKRSVQDESDKELLSVVGAVELFDENVSQCGTQVYSFKTPKRNAQMTKFAEESAMKVRMKQREKETEEECQSSQADNTNRKTRLREKRIKAKHHLRGNVHSILTESESSDEKFSSSDEEIYAEQASNNETKCNKTSLRSSNRLQLPTERELYFDAHDGEKESHSRQCKTSDRTLQKLKNPRMAPEELSRALLKHRDKSQKVESIQAIESAQKKLSETYRQCYKKWMFYLCNNFNILLHGLGSKKDLIHAFCSDKLAAQNKLVVNGFFPALSIKSILTHICDEIIKVPHTQNPEDQLEILQQYFGKESSSKESLFLVIHNIDGISLRNSRTQSILSHLAELPHVHIIASIDHINAALIWDQAKLSRFHWLWYDVTNYASYDEETSYEGSLLLTGAGPGMGSHGAALALSGLVHVARSLTSNARGVFRILTEHELEDNDDADTVKEGCFIVGSFRVFDQ</sequence>
<name>A0ABP0GG18_CLALP</name>
<evidence type="ECO:0000259" key="4">
    <source>
        <dbReference type="Pfam" id="PF04084"/>
    </source>
</evidence>
<feature type="region of interest" description="Disordered" evidence="3">
    <location>
        <begin position="127"/>
        <end position="147"/>
    </location>
</feature>
<feature type="domain" description="Origin recognition complex subunit 2 RecA-like" evidence="4">
    <location>
        <begin position="276"/>
        <end position="438"/>
    </location>
</feature>
<reference evidence="5 6" key="1">
    <citation type="submission" date="2024-02" db="EMBL/GenBank/DDBJ databases">
        <authorList>
            <person name="Daric V."/>
            <person name="Darras S."/>
        </authorList>
    </citation>
    <scope>NUCLEOTIDE SEQUENCE [LARGE SCALE GENOMIC DNA]</scope>
</reference>
<evidence type="ECO:0000313" key="5">
    <source>
        <dbReference type="EMBL" id="CAK8690728.1"/>
    </source>
</evidence>
<dbReference type="InterPro" id="IPR056772">
    <property type="entry name" value="RecA-like_ORC2"/>
</dbReference>
<feature type="compositionally biased region" description="Polar residues" evidence="3">
    <location>
        <begin position="189"/>
        <end position="205"/>
    </location>
</feature>
<evidence type="ECO:0000256" key="2">
    <source>
        <dbReference type="RuleBase" id="RU368084"/>
    </source>
</evidence>